<proteinExistence type="predicted"/>
<reference evidence="1" key="1">
    <citation type="submission" date="2019-08" db="EMBL/GenBank/DDBJ databases">
        <authorList>
            <person name="Kucharzyk K."/>
            <person name="Murdoch R.W."/>
            <person name="Higgins S."/>
            <person name="Loffler F."/>
        </authorList>
    </citation>
    <scope>NUCLEOTIDE SEQUENCE</scope>
</reference>
<organism evidence="1">
    <name type="scientific">bioreactor metagenome</name>
    <dbReference type="NCBI Taxonomy" id="1076179"/>
    <lineage>
        <taxon>unclassified sequences</taxon>
        <taxon>metagenomes</taxon>
        <taxon>ecological metagenomes</taxon>
    </lineage>
</organism>
<protein>
    <submittedName>
        <fullName evidence="1">Uncharacterized protein</fullName>
    </submittedName>
</protein>
<accession>A0A645EGF0</accession>
<dbReference type="AlphaFoldDB" id="A0A645EGF0"/>
<sequence length="255" mass="28345">MILRKVKQQPAQHRVVLEHHAHRERIDRRQQRIPKANELCDRVEIWLAGCAKVPDFARRVRSVGAKQRQERAKLQPAHVEFAVGGVVYPVVIVPVPEPNRLCGGVVAPFAPASRRAHKKRADVHRPKRNPAQAEVDSLGNLAPEHVPARGGIPRPERNAVSLAAGVAGTREVHHAHIRSRGTFVLEDSLRVFECKKICHGGIEVFLVLAAHEAVALLLRQQLLAEPVRRGKRLRGIAPPGVKSTRHELAFQLLPV</sequence>
<name>A0A645EGF0_9ZZZZ</name>
<evidence type="ECO:0000313" key="1">
    <source>
        <dbReference type="EMBL" id="MPN00219.1"/>
    </source>
</evidence>
<comment type="caution">
    <text evidence="1">The sequence shown here is derived from an EMBL/GenBank/DDBJ whole genome shotgun (WGS) entry which is preliminary data.</text>
</comment>
<gene>
    <name evidence="1" type="ORF">SDC9_147413</name>
</gene>
<dbReference type="EMBL" id="VSSQ01046256">
    <property type="protein sequence ID" value="MPN00219.1"/>
    <property type="molecule type" value="Genomic_DNA"/>
</dbReference>